<dbReference type="AlphaFoldDB" id="A0A5B7I0N8"/>
<dbReference type="Proteomes" id="UP000324222">
    <property type="component" value="Unassembled WGS sequence"/>
</dbReference>
<keyword evidence="2" id="KW-1185">Reference proteome</keyword>
<organism evidence="1 2">
    <name type="scientific">Portunus trituberculatus</name>
    <name type="common">Swimming crab</name>
    <name type="synonym">Neptunus trituberculatus</name>
    <dbReference type="NCBI Taxonomy" id="210409"/>
    <lineage>
        <taxon>Eukaryota</taxon>
        <taxon>Metazoa</taxon>
        <taxon>Ecdysozoa</taxon>
        <taxon>Arthropoda</taxon>
        <taxon>Crustacea</taxon>
        <taxon>Multicrustacea</taxon>
        <taxon>Malacostraca</taxon>
        <taxon>Eumalacostraca</taxon>
        <taxon>Eucarida</taxon>
        <taxon>Decapoda</taxon>
        <taxon>Pleocyemata</taxon>
        <taxon>Brachyura</taxon>
        <taxon>Eubrachyura</taxon>
        <taxon>Portunoidea</taxon>
        <taxon>Portunidae</taxon>
        <taxon>Portuninae</taxon>
        <taxon>Portunus</taxon>
    </lineage>
</organism>
<evidence type="ECO:0000313" key="2">
    <source>
        <dbReference type="Proteomes" id="UP000324222"/>
    </source>
</evidence>
<sequence length="98" mass="10852">MVIGLILPHHKVTLSLHHRTTAPSLAPCHVMASTTHVSQHPGSLCLPPPSCCITTQNNKVTCPMQVYHTTSPPYHHITLPPLNTTRPHHDIIPSFLQY</sequence>
<gene>
    <name evidence="1" type="ORF">E2C01_070200</name>
</gene>
<reference evidence="1 2" key="1">
    <citation type="submission" date="2019-05" db="EMBL/GenBank/DDBJ databases">
        <title>Another draft genome of Portunus trituberculatus and its Hox gene families provides insights of decapod evolution.</title>
        <authorList>
            <person name="Jeong J.-H."/>
            <person name="Song I."/>
            <person name="Kim S."/>
            <person name="Choi T."/>
            <person name="Kim D."/>
            <person name="Ryu S."/>
            <person name="Kim W."/>
        </authorList>
    </citation>
    <scope>NUCLEOTIDE SEQUENCE [LARGE SCALE GENOMIC DNA]</scope>
    <source>
        <tissue evidence="1">Muscle</tissue>
    </source>
</reference>
<accession>A0A5B7I0N8</accession>
<comment type="caution">
    <text evidence="1">The sequence shown here is derived from an EMBL/GenBank/DDBJ whole genome shotgun (WGS) entry which is preliminary data.</text>
</comment>
<protein>
    <submittedName>
        <fullName evidence="1">Uncharacterized protein</fullName>
    </submittedName>
</protein>
<evidence type="ECO:0000313" key="1">
    <source>
        <dbReference type="EMBL" id="MPC75803.1"/>
    </source>
</evidence>
<dbReference type="EMBL" id="VSRR010041889">
    <property type="protein sequence ID" value="MPC75803.1"/>
    <property type="molecule type" value="Genomic_DNA"/>
</dbReference>
<name>A0A5B7I0N8_PORTR</name>
<proteinExistence type="predicted"/>